<proteinExistence type="predicted"/>
<name>A0A3D8H886_9GAMM</name>
<feature type="region of interest" description="Disordered" evidence="2">
    <location>
        <begin position="36"/>
        <end position="55"/>
    </location>
</feature>
<reference evidence="3 4" key="1">
    <citation type="submission" date="2018-08" db="EMBL/GenBank/DDBJ databases">
        <title>Genome sequence of Marinobacter flavimaris KCTC 12185.</title>
        <authorList>
            <person name="Chun J."/>
            <person name="Kim B.-Y."/>
            <person name="Choi S.-B."/>
            <person name="Kwak M.-J."/>
        </authorList>
    </citation>
    <scope>NUCLEOTIDE SEQUENCE [LARGE SCALE GENOMIC DNA]</scope>
    <source>
        <strain evidence="3 4">KCTC 12185</strain>
    </source>
</reference>
<organism evidence="3 4">
    <name type="scientific">Marinobacter flavimaris</name>
    <dbReference type="NCBI Taxonomy" id="262076"/>
    <lineage>
        <taxon>Bacteria</taxon>
        <taxon>Pseudomonadati</taxon>
        <taxon>Pseudomonadota</taxon>
        <taxon>Gammaproteobacteria</taxon>
        <taxon>Pseudomonadales</taxon>
        <taxon>Marinobacteraceae</taxon>
        <taxon>Marinobacter</taxon>
    </lineage>
</organism>
<evidence type="ECO:0000313" key="3">
    <source>
        <dbReference type="EMBL" id="RDU42925.1"/>
    </source>
</evidence>
<feature type="compositionally biased region" description="Basic residues" evidence="2">
    <location>
        <begin position="234"/>
        <end position="246"/>
    </location>
</feature>
<sequence length="324" mass="38210">MSALEKAKSRAARDYRHYLHTFTEEFEDEVERKRVQFSESSERMGRPPLSLKDHQEKARIRWDESWAEYVKQCERDGVEPESPKHLGRFKAKDKAGRRGHDRVLYLLKYIRQQQRKANDAEQVPDEEYEKALRQTRGRTPMPKTQKVQHYREKAEKAKQEVLEIVANLPRSEQLYYKIYDLKVDRRQTRMCINKPDNSQAVALGLSAEQALHKIKELDAQINALEAERAEALRKEKRKKKQSRKKMTPNEASEKPREVIQTAFDVAAGQNVEPDQDELEDLQRRTERLDELLKEARVKQLRKKIEEQERALRELGIDPDQVVNG</sequence>
<keyword evidence="1" id="KW-0175">Coiled coil</keyword>
<dbReference type="AlphaFoldDB" id="A0A3D8H886"/>
<feature type="coiled-coil region" evidence="1">
    <location>
        <begin position="278"/>
        <end position="317"/>
    </location>
</feature>
<accession>A0A3D8H886</accession>
<feature type="region of interest" description="Disordered" evidence="2">
    <location>
        <begin position="232"/>
        <end position="257"/>
    </location>
</feature>
<gene>
    <name evidence="3" type="ORF">DXI23_04505</name>
</gene>
<dbReference type="EMBL" id="QRDH01000001">
    <property type="protein sequence ID" value="RDU42925.1"/>
    <property type="molecule type" value="Genomic_DNA"/>
</dbReference>
<keyword evidence="4" id="KW-1185">Reference proteome</keyword>
<evidence type="ECO:0000256" key="2">
    <source>
        <dbReference type="SAM" id="MobiDB-lite"/>
    </source>
</evidence>
<dbReference type="Proteomes" id="UP000256431">
    <property type="component" value="Unassembled WGS sequence"/>
</dbReference>
<evidence type="ECO:0000256" key="1">
    <source>
        <dbReference type="SAM" id="Coils"/>
    </source>
</evidence>
<protein>
    <submittedName>
        <fullName evidence="3">Uncharacterized protein</fullName>
    </submittedName>
</protein>
<evidence type="ECO:0000313" key="4">
    <source>
        <dbReference type="Proteomes" id="UP000256431"/>
    </source>
</evidence>
<comment type="caution">
    <text evidence="3">The sequence shown here is derived from an EMBL/GenBank/DDBJ whole genome shotgun (WGS) entry which is preliminary data.</text>
</comment>